<evidence type="ECO:0000256" key="2">
    <source>
        <dbReference type="ARBA" id="ARBA00022553"/>
    </source>
</evidence>
<dbReference type="PROSITE" id="PS50097">
    <property type="entry name" value="BTB"/>
    <property type="match status" value="1"/>
</dbReference>
<protein>
    <recommendedName>
        <fullName evidence="6">BTB domain-containing protein</fullName>
    </recommendedName>
</protein>
<keyword evidence="3" id="KW-0853">WD repeat</keyword>
<evidence type="ECO:0000256" key="1">
    <source>
        <dbReference type="ARBA" id="ARBA00009572"/>
    </source>
</evidence>
<dbReference type="InterPro" id="IPR015943">
    <property type="entry name" value="WD40/YVTN_repeat-like_dom_sf"/>
</dbReference>
<dbReference type="SMART" id="SM00225">
    <property type="entry name" value="BTB"/>
    <property type="match status" value="1"/>
</dbReference>
<evidence type="ECO:0000256" key="3">
    <source>
        <dbReference type="ARBA" id="ARBA00022574"/>
    </source>
</evidence>
<keyword evidence="4" id="KW-0677">Repeat</keyword>
<dbReference type="InterPro" id="IPR000210">
    <property type="entry name" value="BTB/POZ_dom"/>
</dbReference>
<dbReference type="InterPro" id="IPR011333">
    <property type="entry name" value="SKP1/BTB/POZ_sf"/>
</dbReference>
<dbReference type="SUPFAM" id="SSF54695">
    <property type="entry name" value="POZ domain"/>
    <property type="match status" value="1"/>
</dbReference>
<reference evidence="8 9" key="1">
    <citation type="journal article" date="2014" name="Nat. Genet.">
        <title>Genome and transcriptome of the porcine whipworm Trichuris suis.</title>
        <authorList>
            <person name="Jex A.R."/>
            <person name="Nejsum P."/>
            <person name="Schwarz E.M."/>
            <person name="Hu L."/>
            <person name="Young N.D."/>
            <person name="Hall R.S."/>
            <person name="Korhonen P.K."/>
            <person name="Liao S."/>
            <person name="Thamsborg S."/>
            <person name="Xia J."/>
            <person name="Xu P."/>
            <person name="Wang S."/>
            <person name="Scheerlinck J.P."/>
            <person name="Hofmann A."/>
            <person name="Sternberg P.W."/>
            <person name="Wang J."/>
            <person name="Gasser R.B."/>
        </authorList>
    </citation>
    <scope>NUCLEOTIDE SEQUENCE [LARGE SCALE GENOMIC DNA]</scope>
    <source>
        <strain evidence="8">DCEP-RM93F</strain>
        <strain evidence="7">DCEP-RM93M</strain>
    </source>
</reference>
<dbReference type="Proteomes" id="UP000030758">
    <property type="component" value="Unassembled WGS sequence"/>
</dbReference>
<feature type="domain" description="BTB" evidence="6">
    <location>
        <begin position="6"/>
        <end position="77"/>
    </location>
</feature>
<feature type="compositionally biased region" description="Polar residues" evidence="5">
    <location>
        <begin position="209"/>
        <end position="218"/>
    </location>
</feature>
<dbReference type="InterPro" id="IPR047876">
    <property type="entry name" value="SHKBP1/KCTD3"/>
</dbReference>
<dbReference type="Proteomes" id="UP000030764">
    <property type="component" value="Unassembled WGS sequence"/>
</dbReference>
<evidence type="ECO:0000313" key="9">
    <source>
        <dbReference type="Proteomes" id="UP000030764"/>
    </source>
</evidence>
<dbReference type="Pfam" id="PF02214">
    <property type="entry name" value="BTB_2"/>
    <property type="match status" value="1"/>
</dbReference>
<dbReference type="AlphaFoldDB" id="A0A085MTR2"/>
<feature type="compositionally biased region" description="Low complexity" evidence="5">
    <location>
        <begin position="199"/>
        <end position="208"/>
    </location>
</feature>
<accession>A0A085MTR2</accession>
<dbReference type="SUPFAM" id="SSF50978">
    <property type="entry name" value="WD40 repeat-like"/>
    <property type="match status" value="1"/>
</dbReference>
<evidence type="ECO:0000259" key="6">
    <source>
        <dbReference type="PROSITE" id="PS50097"/>
    </source>
</evidence>
<organism evidence="8">
    <name type="scientific">Trichuris suis</name>
    <name type="common">pig whipworm</name>
    <dbReference type="NCBI Taxonomy" id="68888"/>
    <lineage>
        <taxon>Eukaryota</taxon>
        <taxon>Metazoa</taxon>
        <taxon>Ecdysozoa</taxon>
        <taxon>Nematoda</taxon>
        <taxon>Enoplea</taxon>
        <taxon>Dorylaimia</taxon>
        <taxon>Trichinellida</taxon>
        <taxon>Trichuridae</taxon>
        <taxon>Trichuris</taxon>
    </lineage>
</organism>
<feature type="region of interest" description="Disordered" evidence="5">
    <location>
        <begin position="199"/>
        <end position="232"/>
    </location>
</feature>
<evidence type="ECO:0000313" key="8">
    <source>
        <dbReference type="EMBL" id="KFD60608.1"/>
    </source>
</evidence>
<dbReference type="EMBL" id="KL363370">
    <property type="protein sequence ID" value="KFD46464.1"/>
    <property type="molecule type" value="Genomic_DNA"/>
</dbReference>
<dbReference type="GO" id="GO:0051260">
    <property type="term" value="P:protein homooligomerization"/>
    <property type="evidence" value="ECO:0007669"/>
    <property type="project" value="InterPro"/>
</dbReference>
<sequence>MFSNGQDAIIKLNVGGTHFTTSRNTLTWIPDTFFTSLLSGRIPTLKDDSGAIFIDRDPKLFHIILNYMRSKQVDLREVDVVALRHEAQFYGIGPLVRRLILCDKLDQNPCGDVLFHGYFSPPTAIVAAGLDGSDGRCCQQGAIKSKTVSHHRNLSEPIGFLSSNAIAPGSARPYNGTGLPWASTKSLSNSVTSMPSSSFESLEGSSNSWDSKSTLNWRTNKRPTVGRGKMHGSRISLSGDYGKIRMEDSALVKQRIDMCPNALQVRSIRGHQNWIAVAYSNYVVCYRLKGNIGWCLSFLSPRTESTIRHVAINSKSVSQAEELVAVALDNNLIILWSIDNEMKAVEIGRFSVPAHVHGLFFISSQLVGLSKVGKIVIWHGMTRNWQVQDVSRICAYDTAGSFLLLGCTNGCIYYIDMQKFPLRIKDNDLLVMELHRDPLGDAITAINVYLTPKSTTSGNWLEIAYGTSAGTVRIIAQHPETAGQPPKLFQTFTVHRSKVSRIALTTAYLISVCTEYNHVRSWKLSRFRGMINTQPSSTPLASFKVMTLESADTDGDNVLDVGPFGDKDSEQVFVQKVVPDTCQLYIRLASTGERVCVIKACDGANITSFLVHEFEWSSGTGARPRRFLFTGHSNGSVQLWDLTTALDIFSSRKERPDDQTPQGPTPEELLQLINECEITYQSLANTPICTPYGSTVYLPNVGSSQETPNGN</sequence>
<proteinExistence type="inferred from homology"/>
<evidence type="ECO:0000256" key="5">
    <source>
        <dbReference type="SAM" id="MobiDB-lite"/>
    </source>
</evidence>
<dbReference type="CDD" id="cd18363">
    <property type="entry name" value="BTB_POZ_KCTD3-like"/>
    <property type="match status" value="1"/>
</dbReference>
<comment type="similarity">
    <text evidence="1">Belongs to the KCTD3 family.</text>
</comment>
<dbReference type="FunFam" id="3.30.710.10:FF:000038">
    <property type="entry name" value="BTB/POZ domain-containing protein KCTD3 isoform X1"/>
    <property type="match status" value="1"/>
</dbReference>
<dbReference type="InterPro" id="IPR003131">
    <property type="entry name" value="T1-type_BTB"/>
</dbReference>
<dbReference type="Gene3D" id="2.130.10.10">
    <property type="entry name" value="YVTN repeat-like/Quinoprotein amine dehydrogenase"/>
    <property type="match status" value="2"/>
</dbReference>
<dbReference type="PANTHER" id="PTHR15859:SF1">
    <property type="entry name" value="BTB DOMAIN-CONTAINING PROTEIN"/>
    <property type="match status" value="1"/>
</dbReference>
<name>A0A085MTR2_9BILA</name>
<dbReference type="InterPro" id="IPR036322">
    <property type="entry name" value="WD40_repeat_dom_sf"/>
</dbReference>
<keyword evidence="9" id="KW-1185">Reference proteome</keyword>
<dbReference type="Gene3D" id="3.30.710.10">
    <property type="entry name" value="Potassium Channel Kv1.1, Chain A"/>
    <property type="match status" value="1"/>
</dbReference>
<evidence type="ECO:0000256" key="4">
    <source>
        <dbReference type="ARBA" id="ARBA00022737"/>
    </source>
</evidence>
<dbReference type="PANTHER" id="PTHR15859">
    <property type="entry name" value="SETA BINDING PROTEIN 1"/>
    <property type="match status" value="1"/>
</dbReference>
<evidence type="ECO:0000313" key="7">
    <source>
        <dbReference type="EMBL" id="KFD46464.1"/>
    </source>
</evidence>
<gene>
    <name evidence="7" type="ORF">M513_12665</name>
    <name evidence="8" type="ORF">M514_12665</name>
</gene>
<dbReference type="EMBL" id="KL367658">
    <property type="protein sequence ID" value="KFD60608.1"/>
    <property type="molecule type" value="Genomic_DNA"/>
</dbReference>
<keyword evidence="2" id="KW-0597">Phosphoprotein</keyword>